<protein>
    <submittedName>
        <fullName evidence="3">BZIP domain-containing protein</fullName>
    </submittedName>
</protein>
<evidence type="ECO:0000256" key="1">
    <source>
        <dbReference type="SAM" id="MobiDB-lite"/>
    </source>
</evidence>
<keyword evidence="2" id="KW-1185">Reference proteome</keyword>
<dbReference type="Proteomes" id="UP000095287">
    <property type="component" value="Unplaced"/>
</dbReference>
<dbReference type="AlphaFoldDB" id="A0A1I7ZJU1"/>
<proteinExistence type="predicted"/>
<sequence>MARRPLCKMRGIKTGRRVRPPSHSPLRSQIHVIDIDDSDGESSEDDETKKKIEYTSKRGRRIYHRADLKYQKAALLAQIKVLEERIASPD</sequence>
<organism evidence="2 3">
    <name type="scientific">Steinernema glaseri</name>
    <dbReference type="NCBI Taxonomy" id="37863"/>
    <lineage>
        <taxon>Eukaryota</taxon>
        <taxon>Metazoa</taxon>
        <taxon>Ecdysozoa</taxon>
        <taxon>Nematoda</taxon>
        <taxon>Chromadorea</taxon>
        <taxon>Rhabditida</taxon>
        <taxon>Tylenchina</taxon>
        <taxon>Panagrolaimomorpha</taxon>
        <taxon>Strongyloidoidea</taxon>
        <taxon>Steinernematidae</taxon>
        <taxon>Steinernema</taxon>
    </lineage>
</organism>
<reference evidence="3" key="1">
    <citation type="submission" date="2016-11" db="UniProtKB">
        <authorList>
            <consortium name="WormBaseParasite"/>
        </authorList>
    </citation>
    <scope>IDENTIFICATION</scope>
</reference>
<feature type="compositionally biased region" description="Basic residues" evidence="1">
    <location>
        <begin position="1"/>
        <end position="20"/>
    </location>
</feature>
<dbReference type="WBParaSite" id="L893_g26901.t1">
    <property type="protein sequence ID" value="L893_g26901.t1"/>
    <property type="gene ID" value="L893_g26901"/>
</dbReference>
<evidence type="ECO:0000313" key="3">
    <source>
        <dbReference type="WBParaSite" id="L893_g26901.t1"/>
    </source>
</evidence>
<accession>A0A1I7ZJU1</accession>
<feature type="region of interest" description="Disordered" evidence="1">
    <location>
        <begin position="1"/>
        <end position="27"/>
    </location>
</feature>
<name>A0A1I7ZJU1_9BILA</name>
<evidence type="ECO:0000313" key="2">
    <source>
        <dbReference type="Proteomes" id="UP000095287"/>
    </source>
</evidence>